<name>A0A5N6R0C2_9ROSI</name>
<accession>A0A5N6R0C2</accession>
<dbReference type="GO" id="GO:0003676">
    <property type="term" value="F:nucleic acid binding"/>
    <property type="evidence" value="ECO:0007669"/>
    <property type="project" value="InterPro"/>
</dbReference>
<dbReference type="EMBL" id="CM017323">
    <property type="protein sequence ID" value="KAE8022650.1"/>
    <property type="molecule type" value="Genomic_DNA"/>
</dbReference>
<reference evidence="2 3" key="1">
    <citation type="submission" date="2019-06" db="EMBL/GenBank/DDBJ databases">
        <title>A chromosomal-level reference genome of Carpinus fangiana (Coryloideae, Betulaceae).</title>
        <authorList>
            <person name="Yang X."/>
            <person name="Wang Z."/>
            <person name="Zhang L."/>
            <person name="Hao G."/>
            <person name="Liu J."/>
            <person name="Yang Y."/>
        </authorList>
    </citation>
    <scope>NUCLEOTIDE SEQUENCE [LARGE SCALE GENOMIC DNA]</scope>
    <source>
        <strain evidence="2">Cfa_2016G</strain>
        <tissue evidence="2">Leaf</tissue>
    </source>
</reference>
<evidence type="ECO:0000259" key="1">
    <source>
        <dbReference type="Pfam" id="PF13456"/>
    </source>
</evidence>
<evidence type="ECO:0000313" key="3">
    <source>
        <dbReference type="Proteomes" id="UP000327013"/>
    </source>
</evidence>
<dbReference type="InterPro" id="IPR002156">
    <property type="entry name" value="RNaseH_domain"/>
</dbReference>
<dbReference type="Pfam" id="PF13456">
    <property type="entry name" value="RVT_3"/>
    <property type="match status" value="1"/>
</dbReference>
<dbReference type="AlphaFoldDB" id="A0A5N6R0C2"/>
<sequence length="107" mass="12064">MMMGKELSCDGVILEGDAQLIVNAINGMTPCRSKYGHFIEDIQVGIRTRSNMSVIHTSREANYAPHRLAQHATKHVIDSHVIDSLWREEIPPCIYGVVRREEVIPLP</sequence>
<dbReference type="InterPro" id="IPR053151">
    <property type="entry name" value="RNase_H-like"/>
</dbReference>
<dbReference type="PANTHER" id="PTHR47723">
    <property type="entry name" value="OS05G0353850 PROTEIN"/>
    <property type="match status" value="1"/>
</dbReference>
<keyword evidence="3" id="KW-1185">Reference proteome</keyword>
<organism evidence="2 3">
    <name type="scientific">Carpinus fangiana</name>
    <dbReference type="NCBI Taxonomy" id="176857"/>
    <lineage>
        <taxon>Eukaryota</taxon>
        <taxon>Viridiplantae</taxon>
        <taxon>Streptophyta</taxon>
        <taxon>Embryophyta</taxon>
        <taxon>Tracheophyta</taxon>
        <taxon>Spermatophyta</taxon>
        <taxon>Magnoliopsida</taxon>
        <taxon>eudicotyledons</taxon>
        <taxon>Gunneridae</taxon>
        <taxon>Pentapetalae</taxon>
        <taxon>rosids</taxon>
        <taxon>fabids</taxon>
        <taxon>Fagales</taxon>
        <taxon>Betulaceae</taxon>
        <taxon>Carpinus</taxon>
    </lineage>
</organism>
<feature type="domain" description="RNase H type-1" evidence="1">
    <location>
        <begin position="10"/>
        <end position="72"/>
    </location>
</feature>
<proteinExistence type="predicted"/>
<protein>
    <recommendedName>
        <fullName evidence="1">RNase H type-1 domain-containing protein</fullName>
    </recommendedName>
</protein>
<evidence type="ECO:0000313" key="2">
    <source>
        <dbReference type="EMBL" id="KAE8022650.1"/>
    </source>
</evidence>
<gene>
    <name evidence="2" type="ORF">FH972_008433</name>
</gene>
<dbReference type="PANTHER" id="PTHR47723:SF21">
    <property type="entry name" value="POLYNUCLEOTIDYL TRANSFERASE, RIBONUCLEASE H-LIKE SUPERFAMILY PROTEIN"/>
    <property type="match status" value="1"/>
</dbReference>
<dbReference type="OrthoDB" id="1906820at2759"/>
<dbReference type="Proteomes" id="UP000327013">
    <property type="component" value="Chromosome 3"/>
</dbReference>
<dbReference type="GO" id="GO:0004523">
    <property type="term" value="F:RNA-DNA hybrid ribonuclease activity"/>
    <property type="evidence" value="ECO:0007669"/>
    <property type="project" value="InterPro"/>
</dbReference>